<reference evidence="4 5" key="1">
    <citation type="journal article" date="2020" name="Microorganisms">
        <title>Reliable Identification of Environmental Pseudomonas Isolates Using the rpoD Gene.</title>
        <authorList>
            <consortium name="The Broad Institute Genome Sequencing Platform"/>
            <person name="Girard L."/>
            <person name="Lood C."/>
            <person name="Rokni-Zadeh H."/>
            <person name="van Noort V."/>
            <person name="Lavigne R."/>
            <person name="De Mot R."/>
        </authorList>
    </citation>
    <scope>NUCLEOTIDE SEQUENCE [LARGE SCALE GENOMIC DNA]</scope>
    <source>
        <strain evidence="4 5">RW8P3</strain>
    </source>
</reference>
<dbReference type="PROSITE" id="PS01124">
    <property type="entry name" value="HTH_ARAC_FAMILY_2"/>
    <property type="match status" value="1"/>
</dbReference>
<evidence type="ECO:0000256" key="2">
    <source>
        <dbReference type="ARBA" id="ARBA00023163"/>
    </source>
</evidence>
<dbReference type="AlphaFoldDB" id="A0A9E6TUC8"/>
<dbReference type="PANTHER" id="PTHR43130">
    <property type="entry name" value="ARAC-FAMILY TRANSCRIPTIONAL REGULATOR"/>
    <property type="match status" value="1"/>
</dbReference>
<dbReference type="InterPro" id="IPR009057">
    <property type="entry name" value="Homeodomain-like_sf"/>
</dbReference>
<reference evidence="4 5" key="2">
    <citation type="journal article" date="2021" name="Microorganisms">
        <title>The Ever-Expanding Pseudomonas Genus: Description of 43 New Species and Partition of the Pseudomonas putida Group.</title>
        <authorList>
            <person name="Girard L."/>
            <person name="Lood C."/>
            <person name="Hofte M."/>
            <person name="Vandamme P."/>
            <person name="Rokni-Zadeh H."/>
            <person name="van Noort V."/>
            <person name="Lavigne R."/>
            <person name="De Mot R."/>
        </authorList>
    </citation>
    <scope>NUCLEOTIDE SEQUENCE [LARGE SCALE GENOMIC DNA]</scope>
    <source>
        <strain evidence="4 5">RW8P3</strain>
    </source>
</reference>
<keyword evidence="5" id="KW-1185">Reference proteome</keyword>
<dbReference type="EMBL" id="CP077093">
    <property type="protein sequence ID" value="QXI30719.1"/>
    <property type="molecule type" value="Genomic_DNA"/>
</dbReference>
<dbReference type="RefSeq" id="WP_186679644.1">
    <property type="nucleotide sequence ID" value="NZ_CP077093.1"/>
</dbReference>
<dbReference type="GO" id="GO:0003700">
    <property type="term" value="F:DNA-binding transcription factor activity"/>
    <property type="evidence" value="ECO:0007669"/>
    <property type="project" value="InterPro"/>
</dbReference>
<dbReference type="GO" id="GO:0043565">
    <property type="term" value="F:sequence-specific DNA binding"/>
    <property type="evidence" value="ECO:0007669"/>
    <property type="project" value="InterPro"/>
</dbReference>
<dbReference type="SUPFAM" id="SSF46689">
    <property type="entry name" value="Homeodomain-like"/>
    <property type="match status" value="1"/>
</dbReference>
<evidence type="ECO:0000256" key="1">
    <source>
        <dbReference type="ARBA" id="ARBA00023015"/>
    </source>
</evidence>
<sequence>MPNTLRIGLVLYPDCMPAGLLAFGDILHAANRRTGQALFEMQHVGAQRGTVTCAHGLQLAVSQRLDELALDAVLIPGFWAESAQQVEAVLKAESQLLQALARLDRQCSVWSYCTGVSLAAAAGRLAGEDATVTWWLADALLKRFPSTRWQTERHCIFNERNATASGVNGYLPIAQALVERHVNPTAAHDLIRLMVLPRPTPSHDAFQALSLIEQQSELLRQLQIQVQKLPAEHITVQVLADALGVAQRTLARRVLAETGEALAAYARRVKLAQVGERLTFTDAPLKSICDELGFSSESNLRRMFKALTDLTPAEYRQRFARF</sequence>
<dbReference type="InterPro" id="IPR052158">
    <property type="entry name" value="INH-QAR"/>
</dbReference>
<dbReference type="Gene3D" id="1.10.10.60">
    <property type="entry name" value="Homeodomain-like"/>
    <property type="match status" value="1"/>
</dbReference>
<protein>
    <submittedName>
        <fullName evidence="4">Helix-turn-helix domain-containing protein</fullName>
    </submittedName>
</protein>
<accession>A0A9E6TUC8</accession>
<evidence type="ECO:0000313" key="5">
    <source>
        <dbReference type="Proteomes" id="UP000634530"/>
    </source>
</evidence>
<name>A0A9E6TUC8_9PSED</name>
<dbReference type="SUPFAM" id="SSF52317">
    <property type="entry name" value="Class I glutamine amidotransferase-like"/>
    <property type="match status" value="1"/>
</dbReference>
<proteinExistence type="predicted"/>
<dbReference type="InterPro" id="IPR029062">
    <property type="entry name" value="Class_I_gatase-like"/>
</dbReference>
<keyword evidence="1" id="KW-0805">Transcription regulation</keyword>
<dbReference type="KEGG" id="pvw:HU752_012560"/>
<dbReference type="SMART" id="SM00342">
    <property type="entry name" value="HTH_ARAC"/>
    <property type="match status" value="1"/>
</dbReference>
<feature type="domain" description="HTH araC/xylS-type" evidence="3">
    <location>
        <begin position="216"/>
        <end position="318"/>
    </location>
</feature>
<keyword evidence="2" id="KW-0804">Transcription</keyword>
<dbReference type="PANTHER" id="PTHR43130:SF3">
    <property type="entry name" value="HTH-TYPE TRANSCRIPTIONAL REGULATOR RV1931C"/>
    <property type="match status" value="1"/>
</dbReference>
<dbReference type="Pfam" id="PF12833">
    <property type="entry name" value="HTH_18"/>
    <property type="match status" value="1"/>
</dbReference>
<dbReference type="Proteomes" id="UP000634530">
    <property type="component" value="Chromosome"/>
</dbReference>
<evidence type="ECO:0000313" key="4">
    <source>
        <dbReference type="EMBL" id="QXI30719.1"/>
    </source>
</evidence>
<dbReference type="InterPro" id="IPR018060">
    <property type="entry name" value="HTH_AraC"/>
</dbReference>
<evidence type="ECO:0000259" key="3">
    <source>
        <dbReference type="PROSITE" id="PS01124"/>
    </source>
</evidence>
<organism evidence="4 5">
    <name type="scientific">Pseudomonas vanderleydeniana</name>
    <dbReference type="NCBI Taxonomy" id="2745495"/>
    <lineage>
        <taxon>Bacteria</taxon>
        <taxon>Pseudomonadati</taxon>
        <taxon>Pseudomonadota</taxon>
        <taxon>Gammaproteobacteria</taxon>
        <taxon>Pseudomonadales</taxon>
        <taxon>Pseudomonadaceae</taxon>
        <taxon>Pseudomonas</taxon>
    </lineage>
</organism>
<gene>
    <name evidence="4" type="ORF">HU752_012560</name>
</gene>
<dbReference type="Gene3D" id="3.40.50.880">
    <property type="match status" value="1"/>
</dbReference>